<evidence type="ECO:0000313" key="12">
    <source>
        <dbReference type="EMBL" id="KJE76961.1"/>
    </source>
</evidence>
<dbReference type="CDD" id="cd00553">
    <property type="entry name" value="NAD_synthase"/>
    <property type="match status" value="1"/>
</dbReference>
<dbReference type="RefSeq" id="WP_035390011.1">
    <property type="nucleotide sequence ID" value="NZ_JQKF01000018.1"/>
</dbReference>
<comment type="caution">
    <text evidence="7">Lacks conserved residue(s) required for the propagation of feature annotation.</text>
</comment>
<dbReference type="GO" id="GO:0005524">
    <property type="term" value="F:ATP binding"/>
    <property type="evidence" value="ECO:0007669"/>
    <property type="project" value="UniProtKB-UniRule"/>
</dbReference>
<dbReference type="GO" id="GO:0009435">
    <property type="term" value="P:NAD+ biosynthetic process"/>
    <property type="evidence" value="ECO:0007669"/>
    <property type="project" value="UniProtKB-UniRule"/>
</dbReference>
<dbReference type="Gene3D" id="3.40.50.620">
    <property type="entry name" value="HUPs"/>
    <property type="match status" value="1"/>
</dbReference>
<evidence type="ECO:0000256" key="7">
    <source>
        <dbReference type="HAMAP-Rule" id="MF_02090"/>
    </source>
</evidence>
<dbReference type="NCBIfam" id="TIGR00552">
    <property type="entry name" value="nadE"/>
    <property type="match status" value="1"/>
</dbReference>
<reference evidence="12 13" key="1">
    <citation type="submission" date="2015-01" db="EMBL/GenBank/DDBJ databases">
        <title>Draft genome of the acidophilic iron oxidizer Ferrimicrobium acidiphilum strain T23.</title>
        <authorList>
            <person name="Poehlein A."/>
            <person name="Eisen S."/>
            <person name="Schloemann M."/>
            <person name="Johnson B.D."/>
            <person name="Daniel R."/>
            <person name="Muehling M."/>
        </authorList>
    </citation>
    <scope>NUCLEOTIDE SEQUENCE [LARGE SCALE GENOMIC DNA]</scope>
    <source>
        <strain evidence="12 13">T23</strain>
    </source>
</reference>
<dbReference type="InterPro" id="IPR000132">
    <property type="entry name" value="Nitrilase/CN_hydratase_CS"/>
</dbReference>
<dbReference type="UniPathway" id="UPA00253">
    <property type="reaction ID" value="UER00334"/>
</dbReference>
<sequence>MSPLKLACAQVNVSVGAIEQNADRCYSVIEEARQLGVDILLFPELALTGYPPEDLLLQPQFIEDNLVALRKIATMVADDIVVVVGFVRRGDDLHNSIAVLFDHQVQMIYDKQILPNYTVFDECRYFRPGSAQPHLLEVNGVAVGLAICEDAWSPQGAISQAAAMGAEVVLVANASPYEMGRQAAREQLMEVRASDESVAILYCNLVGGQDELVFDGGSFFVGASGNVQSRAKRFVEDLLVVDFMGEEARYRKRLLDPRGELRVAIGPWERTVLNLQRPGGVNPVRESSCAPIDPPVRGFDPDEVIAAIVLGTRDYVRKNRAPGVLVAVSGGIDSALVAALAVEALGPSAVDLVALPSRYSSSGSLTDATDLAHNLGARLVTLPIEAAHSALTEILAEEIAVEGVVDENLQSRIRGILMMALSNSTGRLVLTTGNKSELAVGYSTLYGDTAGGFAVIKDLYKTQVYAVAKRLNQKRTVIPPAILSKPPSAELRPDQLDTDSLPDYPVLDAILTSLIDRDQSVAQLVARGIDAGIATRIENLIRVSEYKRRQSPLGVRLSSKAFGKDRRMPISMGSQ</sequence>
<keyword evidence="5 7" id="KW-0067">ATP-binding</keyword>
<comment type="catalytic activity">
    <reaction evidence="7 8">
        <text>deamido-NAD(+) + L-glutamine + ATP + H2O = L-glutamate + AMP + diphosphate + NAD(+) + H(+)</text>
        <dbReference type="Rhea" id="RHEA:24384"/>
        <dbReference type="ChEBI" id="CHEBI:15377"/>
        <dbReference type="ChEBI" id="CHEBI:15378"/>
        <dbReference type="ChEBI" id="CHEBI:29985"/>
        <dbReference type="ChEBI" id="CHEBI:30616"/>
        <dbReference type="ChEBI" id="CHEBI:33019"/>
        <dbReference type="ChEBI" id="CHEBI:57540"/>
        <dbReference type="ChEBI" id="CHEBI:58359"/>
        <dbReference type="ChEBI" id="CHEBI:58437"/>
        <dbReference type="ChEBI" id="CHEBI:456215"/>
        <dbReference type="EC" id="6.3.5.1"/>
    </reaction>
</comment>
<feature type="binding site" evidence="7">
    <location>
        <position position="432"/>
    </location>
    <ligand>
        <name>ATP</name>
        <dbReference type="ChEBI" id="CHEBI:30616"/>
    </ligand>
</feature>
<dbReference type="GO" id="GO:0000257">
    <property type="term" value="F:nitrilase activity"/>
    <property type="evidence" value="ECO:0007669"/>
    <property type="project" value="UniProtKB-ARBA"/>
</dbReference>
<dbReference type="PIRSF" id="PIRSF006630">
    <property type="entry name" value="NADS_GAT"/>
    <property type="match status" value="1"/>
</dbReference>
<dbReference type="SUPFAM" id="SSF56317">
    <property type="entry name" value="Carbon-nitrogen hydrolase"/>
    <property type="match status" value="1"/>
</dbReference>
<evidence type="ECO:0000256" key="5">
    <source>
        <dbReference type="ARBA" id="ARBA00022840"/>
    </source>
</evidence>
<feature type="binding site" evidence="7">
    <location>
        <position position="175"/>
    </location>
    <ligand>
        <name>L-glutamine</name>
        <dbReference type="ChEBI" id="CHEBI:58359"/>
    </ligand>
</feature>
<feature type="binding site" evidence="7">
    <location>
        <position position="117"/>
    </location>
    <ligand>
        <name>L-glutamine</name>
        <dbReference type="ChEBI" id="CHEBI:58359"/>
    </ligand>
</feature>
<proteinExistence type="inferred from homology"/>
<feature type="active site" description="Proton acceptor; for glutaminase activity" evidence="7">
    <location>
        <position position="44"/>
    </location>
</feature>
<dbReference type="PANTHER" id="PTHR23090">
    <property type="entry name" value="NH 3 /GLUTAMINE-DEPENDENT NAD + SYNTHETASE"/>
    <property type="match status" value="1"/>
</dbReference>
<dbReference type="InterPro" id="IPR022310">
    <property type="entry name" value="NAD/GMP_synthase"/>
</dbReference>
<dbReference type="PANTHER" id="PTHR23090:SF9">
    <property type="entry name" value="GLUTAMINE-DEPENDENT NAD(+) SYNTHETASE"/>
    <property type="match status" value="1"/>
</dbReference>
<dbReference type="InterPro" id="IPR014445">
    <property type="entry name" value="Gln-dep_NAD_synthase"/>
</dbReference>
<comment type="pathway">
    <text evidence="1 7 8">Cofactor biosynthesis; NAD(+) biosynthesis; NAD(+) from deamido-NAD(+) (L-Gln route): step 1/1.</text>
</comment>
<evidence type="ECO:0000256" key="10">
    <source>
        <dbReference type="RuleBase" id="RU003811"/>
    </source>
</evidence>
<dbReference type="FunFam" id="3.40.50.620:FF:000106">
    <property type="entry name" value="Glutamine-dependent NAD(+) synthetase"/>
    <property type="match status" value="1"/>
</dbReference>
<dbReference type="Proteomes" id="UP000032336">
    <property type="component" value="Unassembled WGS sequence"/>
</dbReference>
<accession>A0A0D8FV23</accession>
<dbReference type="EC" id="6.3.5.1" evidence="7 8"/>
<dbReference type="GeneID" id="78372508"/>
<dbReference type="eggNOG" id="COG0171">
    <property type="taxonomic scope" value="Bacteria"/>
</dbReference>
<feature type="binding site" evidence="7">
    <location>
        <begin position="327"/>
        <end position="334"/>
    </location>
    <ligand>
        <name>ATP</name>
        <dbReference type="ChEBI" id="CHEBI:30616"/>
    </ligand>
</feature>
<dbReference type="PROSITE" id="PS00920">
    <property type="entry name" value="NITRIL_CHT_1"/>
    <property type="match status" value="1"/>
</dbReference>
<dbReference type="SUPFAM" id="SSF52402">
    <property type="entry name" value="Adenine nucleotide alpha hydrolases-like"/>
    <property type="match status" value="1"/>
</dbReference>
<dbReference type="Pfam" id="PF02540">
    <property type="entry name" value="NAD_synthase"/>
    <property type="match status" value="1"/>
</dbReference>
<dbReference type="eggNOG" id="COG0388">
    <property type="taxonomic scope" value="Bacteria"/>
</dbReference>
<evidence type="ECO:0000259" key="11">
    <source>
        <dbReference type="PROSITE" id="PS50263"/>
    </source>
</evidence>
<protein>
    <recommendedName>
        <fullName evidence="7 8">Glutamine-dependent NAD(+) synthetase</fullName>
        <ecNumber evidence="7 8">6.3.5.1</ecNumber>
    </recommendedName>
    <alternativeName>
        <fullName evidence="7 8">NAD(+) synthase [glutamine-hydrolyzing]</fullName>
    </alternativeName>
</protein>
<dbReference type="CDD" id="cd07570">
    <property type="entry name" value="GAT_Gln-NAD-synth"/>
    <property type="match status" value="1"/>
</dbReference>
<evidence type="ECO:0000256" key="2">
    <source>
        <dbReference type="ARBA" id="ARBA00007145"/>
    </source>
</evidence>
<keyword evidence="13" id="KW-1185">Reference proteome</keyword>
<dbReference type="GO" id="GO:0004359">
    <property type="term" value="F:glutaminase activity"/>
    <property type="evidence" value="ECO:0007669"/>
    <property type="project" value="InterPro"/>
</dbReference>
<evidence type="ECO:0000256" key="9">
    <source>
        <dbReference type="PROSITE-ProRule" id="PRU10139"/>
    </source>
</evidence>
<feature type="binding site" evidence="7">
    <location>
        <position position="437"/>
    </location>
    <ligand>
        <name>deamido-NAD(+)</name>
        <dbReference type="ChEBI" id="CHEBI:58437"/>
        <note>ligand shared between two neighboring subunits</note>
    </ligand>
</feature>
<dbReference type="InterPro" id="IPR003010">
    <property type="entry name" value="C-N_Hydrolase"/>
</dbReference>
<dbReference type="PATRIC" id="fig|1121877.4.peg.1412"/>
<comment type="similarity">
    <text evidence="2 7 8">In the C-terminal section; belongs to the NAD synthetase family.</text>
</comment>
<dbReference type="InterPro" id="IPR003694">
    <property type="entry name" value="NAD_synthase"/>
</dbReference>
<dbReference type="PROSITE" id="PS50263">
    <property type="entry name" value="CN_HYDROLASE"/>
    <property type="match status" value="1"/>
</dbReference>
<feature type="active site" description="Nucleophile; for glutaminase activity" evidence="7">
    <location>
        <position position="148"/>
    </location>
</feature>
<keyword evidence="3 7" id="KW-0436">Ligase</keyword>
<keyword evidence="6 7" id="KW-0520">NAD</keyword>
<evidence type="ECO:0000256" key="4">
    <source>
        <dbReference type="ARBA" id="ARBA00022741"/>
    </source>
</evidence>
<dbReference type="Pfam" id="PF00795">
    <property type="entry name" value="CN_hydrolase"/>
    <property type="match status" value="1"/>
</dbReference>
<evidence type="ECO:0000313" key="13">
    <source>
        <dbReference type="Proteomes" id="UP000032336"/>
    </source>
</evidence>
<feature type="active site" description="Proton acceptor" evidence="9">
    <location>
        <position position="44"/>
    </location>
</feature>
<organism evidence="12 13">
    <name type="scientific">Ferrimicrobium acidiphilum DSM 19497</name>
    <dbReference type="NCBI Taxonomy" id="1121877"/>
    <lineage>
        <taxon>Bacteria</taxon>
        <taxon>Bacillati</taxon>
        <taxon>Actinomycetota</taxon>
        <taxon>Acidimicrobiia</taxon>
        <taxon>Acidimicrobiales</taxon>
        <taxon>Acidimicrobiaceae</taxon>
        <taxon>Ferrimicrobium</taxon>
    </lineage>
</organism>
<feature type="binding site" evidence="7">
    <location>
        <position position="181"/>
    </location>
    <ligand>
        <name>L-glutamine</name>
        <dbReference type="ChEBI" id="CHEBI:58359"/>
    </ligand>
</feature>
<gene>
    <name evidence="7 12" type="primary">nadE</name>
    <name evidence="12" type="ORF">FEAC_12860</name>
</gene>
<comment type="function">
    <text evidence="7">Catalyzes the ATP-dependent amidation of deamido-NAD to form NAD. Uses L-glutamine as a nitrogen source.</text>
</comment>
<evidence type="ECO:0000256" key="8">
    <source>
        <dbReference type="PIRNR" id="PIRNR006630"/>
    </source>
</evidence>
<name>A0A0D8FV23_9ACTN</name>
<dbReference type="GO" id="GO:0008795">
    <property type="term" value="F:NAD+ synthase activity"/>
    <property type="evidence" value="ECO:0007669"/>
    <property type="project" value="UniProtKB-UniRule"/>
</dbReference>
<dbReference type="InterPro" id="IPR036526">
    <property type="entry name" value="C-N_Hydrolase_sf"/>
</dbReference>
<evidence type="ECO:0000256" key="3">
    <source>
        <dbReference type="ARBA" id="ARBA00022598"/>
    </source>
</evidence>
<feature type="domain" description="CN hydrolase" evidence="11">
    <location>
        <begin position="4"/>
        <end position="245"/>
    </location>
</feature>
<feature type="binding site" evidence="7">
    <location>
        <position position="408"/>
    </location>
    <ligand>
        <name>deamido-NAD(+)</name>
        <dbReference type="ChEBI" id="CHEBI:58437"/>
        <note>ligand shared between two neighboring subunits</note>
    </ligand>
</feature>
<dbReference type="Gene3D" id="3.60.110.10">
    <property type="entry name" value="Carbon-nitrogen hydrolase"/>
    <property type="match status" value="1"/>
</dbReference>
<comment type="caution">
    <text evidence="12">The sequence shown here is derived from an EMBL/GenBank/DDBJ whole genome shotgun (WGS) entry which is preliminary data.</text>
</comment>
<dbReference type="GO" id="GO:0005737">
    <property type="term" value="C:cytoplasm"/>
    <property type="evidence" value="ECO:0007669"/>
    <property type="project" value="InterPro"/>
</dbReference>
<keyword evidence="4 7" id="KW-0547">Nucleotide-binding</keyword>
<dbReference type="InterPro" id="IPR014729">
    <property type="entry name" value="Rossmann-like_a/b/a_fold"/>
</dbReference>
<dbReference type="HAMAP" id="MF_02090">
    <property type="entry name" value="NadE_glutamine_dep"/>
    <property type="match status" value="1"/>
</dbReference>
<evidence type="ECO:0000256" key="1">
    <source>
        <dbReference type="ARBA" id="ARBA00005188"/>
    </source>
</evidence>
<dbReference type="AlphaFoldDB" id="A0A0D8FV23"/>
<dbReference type="STRING" id="1121877.FEAC_12860"/>
<evidence type="ECO:0000256" key="6">
    <source>
        <dbReference type="ARBA" id="ARBA00023027"/>
    </source>
</evidence>
<feature type="active site" description="For glutaminase activity" evidence="7">
    <location>
        <position position="111"/>
    </location>
</feature>
<feature type="binding site" evidence="7">
    <location>
        <position position="547"/>
    </location>
    <ligand>
        <name>deamido-NAD(+)</name>
        <dbReference type="ChEBI" id="CHEBI:58437"/>
        <note>ligand shared between two neighboring subunits</note>
    </ligand>
</feature>
<dbReference type="EMBL" id="JXUW01000009">
    <property type="protein sequence ID" value="KJE76961.1"/>
    <property type="molecule type" value="Genomic_DNA"/>
</dbReference>
<comment type="similarity">
    <text evidence="10">Belongs to the NAD synthetase family.</text>
</comment>
<dbReference type="NCBIfam" id="NF010588">
    <property type="entry name" value="PRK13981.1"/>
    <property type="match status" value="1"/>
</dbReference>
<dbReference type="GO" id="GO:0003952">
    <property type="term" value="F:NAD+ synthase (glutamine-hydrolyzing) activity"/>
    <property type="evidence" value="ECO:0007669"/>
    <property type="project" value="UniProtKB-UniRule"/>
</dbReference>